<reference evidence="1 2" key="1">
    <citation type="journal article" date="2015" name="PLoS ONE">
        <title>Lysis to Kill: Evaluation of the Lytic Abilities, and Genomics of Nine Bacteriophages Infective for Gordonia spp. and Their Potential Use in Activated Sludge Foam Biocontrol.</title>
        <authorList>
            <person name="Dyson Z.A."/>
            <person name="Tucci J."/>
            <person name="Seviour R.J."/>
            <person name="Petrovski S."/>
        </authorList>
    </citation>
    <scope>NUCLEOTIDE SEQUENCE [LARGE SCALE GENOMIC DNA]</scope>
</reference>
<name>A0A0K0N667_9CAUD</name>
<dbReference type="KEGG" id="vg:26516029"/>
<dbReference type="RefSeq" id="YP_009187133.1">
    <property type="nucleotide sequence ID" value="NC_028653.1"/>
</dbReference>
<proteinExistence type="predicted"/>
<sequence>MTVTKLPTGAYVGIDDDDRAGRIAYLERPRDPRENGDHYRTPAGYARCYRCENSATRFAYLAISSLTPVCADHLALLVVERDRCGSTVERIQTTEHN</sequence>
<gene>
    <name evidence="1" type="ORF">GTE8_71</name>
</gene>
<organism evidence="1 2">
    <name type="scientific">Gordonia phage GTE8</name>
    <dbReference type="NCBI Taxonomy" id="1647475"/>
    <lineage>
        <taxon>Viruses</taxon>
        <taxon>Duplodnaviria</taxon>
        <taxon>Heunggongvirae</taxon>
        <taxon>Uroviricota</taxon>
        <taxon>Caudoviricetes</taxon>
        <taxon>Zierdtviridae</taxon>
        <taxon>Emilbogenvirinae</taxon>
        <taxon>Foxborovirus</taxon>
        <taxon>Foxborovirus GTE8</taxon>
    </lineage>
</organism>
<protein>
    <submittedName>
        <fullName evidence="1">Uncharacterized protein</fullName>
    </submittedName>
</protein>
<dbReference type="Proteomes" id="UP000204476">
    <property type="component" value="Genome"/>
</dbReference>
<dbReference type="EMBL" id="KR053201">
    <property type="protein sequence ID" value="AKJ72414.1"/>
    <property type="molecule type" value="Genomic_DNA"/>
</dbReference>
<accession>A0A0K0N667</accession>
<evidence type="ECO:0000313" key="1">
    <source>
        <dbReference type="EMBL" id="AKJ72414.1"/>
    </source>
</evidence>
<keyword evidence="2" id="KW-1185">Reference proteome</keyword>
<evidence type="ECO:0000313" key="2">
    <source>
        <dbReference type="Proteomes" id="UP000204476"/>
    </source>
</evidence>
<dbReference type="GeneID" id="26516029"/>